<keyword evidence="2" id="KW-1185">Reference proteome</keyword>
<dbReference type="EMBL" id="CAMAPF010001064">
    <property type="protein sequence ID" value="CAH9144303.1"/>
    <property type="molecule type" value="Genomic_DNA"/>
</dbReference>
<dbReference type="Proteomes" id="UP001152523">
    <property type="component" value="Unassembled WGS sequence"/>
</dbReference>
<organism evidence="1 2">
    <name type="scientific">Cuscuta epithymum</name>
    <dbReference type="NCBI Taxonomy" id="186058"/>
    <lineage>
        <taxon>Eukaryota</taxon>
        <taxon>Viridiplantae</taxon>
        <taxon>Streptophyta</taxon>
        <taxon>Embryophyta</taxon>
        <taxon>Tracheophyta</taxon>
        <taxon>Spermatophyta</taxon>
        <taxon>Magnoliopsida</taxon>
        <taxon>eudicotyledons</taxon>
        <taxon>Gunneridae</taxon>
        <taxon>Pentapetalae</taxon>
        <taxon>asterids</taxon>
        <taxon>lamiids</taxon>
        <taxon>Solanales</taxon>
        <taxon>Convolvulaceae</taxon>
        <taxon>Cuscuteae</taxon>
        <taxon>Cuscuta</taxon>
        <taxon>Cuscuta subgen. Cuscuta</taxon>
    </lineage>
</organism>
<comment type="caution">
    <text evidence="1">The sequence shown here is derived from an EMBL/GenBank/DDBJ whole genome shotgun (WGS) entry which is preliminary data.</text>
</comment>
<evidence type="ECO:0000313" key="2">
    <source>
        <dbReference type="Proteomes" id="UP001152523"/>
    </source>
</evidence>
<evidence type="ECO:0000313" key="1">
    <source>
        <dbReference type="EMBL" id="CAH9144303.1"/>
    </source>
</evidence>
<name>A0AAV0G966_9ASTE</name>
<protein>
    <submittedName>
        <fullName evidence="1">Uncharacterized protein</fullName>
    </submittedName>
</protein>
<reference evidence="1" key="1">
    <citation type="submission" date="2022-07" db="EMBL/GenBank/DDBJ databases">
        <authorList>
            <person name="Macas J."/>
            <person name="Novak P."/>
            <person name="Neumann P."/>
        </authorList>
    </citation>
    <scope>NUCLEOTIDE SEQUENCE</scope>
</reference>
<proteinExistence type="predicted"/>
<gene>
    <name evidence="1" type="ORF">CEPIT_LOCUS41342</name>
</gene>
<sequence>MRFFFAILMVSNQMCTPHVVWEKTWKYLSDDIQHRQRLLLQFHELILSDDELKSFTLVE</sequence>
<dbReference type="AlphaFoldDB" id="A0AAV0G966"/>
<accession>A0AAV0G966</accession>
<feature type="non-terminal residue" evidence="1">
    <location>
        <position position="59"/>
    </location>
</feature>